<organism evidence="1 2">
    <name type="scientific">Holothuria leucospilota</name>
    <name type="common">Black long sea cucumber</name>
    <name type="synonym">Mertensiothuria leucospilota</name>
    <dbReference type="NCBI Taxonomy" id="206669"/>
    <lineage>
        <taxon>Eukaryota</taxon>
        <taxon>Metazoa</taxon>
        <taxon>Echinodermata</taxon>
        <taxon>Eleutherozoa</taxon>
        <taxon>Echinozoa</taxon>
        <taxon>Holothuroidea</taxon>
        <taxon>Aspidochirotacea</taxon>
        <taxon>Aspidochirotida</taxon>
        <taxon>Holothuriidae</taxon>
        <taxon>Holothuria</taxon>
    </lineage>
</organism>
<evidence type="ECO:0000313" key="2">
    <source>
        <dbReference type="Proteomes" id="UP001152320"/>
    </source>
</evidence>
<dbReference type="OrthoDB" id="6287527at2759"/>
<proteinExistence type="predicted"/>
<comment type="caution">
    <text evidence="1">The sequence shown here is derived from an EMBL/GenBank/DDBJ whole genome shotgun (WGS) entry which is preliminary data.</text>
</comment>
<dbReference type="EMBL" id="JAIZAY010000002">
    <property type="protein sequence ID" value="KAJ8046483.1"/>
    <property type="molecule type" value="Genomic_DNA"/>
</dbReference>
<protein>
    <submittedName>
        <fullName evidence="1">Uncharacterized protein</fullName>
    </submittedName>
</protein>
<evidence type="ECO:0000313" key="1">
    <source>
        <dbReference type="EMBL" id="KAJ8046483.1"/>
    </source>
</evidence>
<reference evidence="1" key="1">
    <citation type="submission" date="2021-10" db="EMBL/GenBank/DDBJ databases">
        <title>Tropical sea cucumber genome reveals ecological adaptation and Cuvierian tubules defense mechanism.</title>
        <authorList>
            <person name="Chen T."/>
        </authorList>
    </citation>
    <scope>NUCLEOTIDE SEQUENCE</scope>
    <source>
        <strain evidence="1">Nanhai2018</strain>
        <tissue evidence="1">Muscle</tissue>
    </source>
</reference>
<sequence>MESSDDSVMKVKFSTGDIKMTYEVKGLLLVDCGGTTHTVNDQSKFIRFDDDFKPADHYIELADGKRTNNIAMRKGT</sequence>
<dbReference type="AlphaFoldDB" id="A0A9Q1HIV4"/>
<gene>
    <name evidence="1" type="ORF">HOLleu_05166</name>
</gene>
<dbReference type="Proteomes" id="UP001152320">
    <property type="component" value="Chromosome 2"/>
</dbReference>
<keyword evidence="2" id="KW-1185">Reference proteome</keyword>
<accession>A0A9Q1HIV4</accession>
<name>A0A9Q1HIV4_HOLLE</name>